<evidence type="ECO:0000313" key="2">
    <source>
        <dbReference type="EMBL" id="PJF17006.1"/>
    </source>
</evidence>
<feature type="compositionally biased region" description="Low complexity" evidence="1">
    <location>
        <begin position="334"/>
        <end position="366"/>
    </location>
</feature>
<dbReference type="AlphaFoldDB" id="A0A2H9TH04"/>
<proteinExistence type="predicted"/>
<evidence type="ECO:0000256" key="1">
    <source>
        <dbReference type="SAM" id="MobiDB-lite"/>
    </source>
</evidence>
<name>A0A2H9TH04_9FUNG</name>
<feature type="region of interest" description="Disordered" evidence="1">
    <location>
        <begin position="334"/>
        <end position="373"/>
    </location>
</feature>
<comment type="caution">
    <text evidence="2">The sequence shown here is derived from an EMBL/GenBank/DDBJ whole genome shotgun (WGS) entry which is preliminary data.</text>
</comment>
<dbReference type="EMBL" id="MTSL01000198">
    <property type="protein sequence ID" value="PJF17006.1"/>
    <property type="molecule type" value="Genomic_DNA"/>
</dbReference>
<dbReference type="Proteomes" id="UP000240830">
    <property type="component" value="Unassembled WGS sequence"/>
</dbReference>
<feature type="region of interest" description="Disordered" evidence="1">
    <location>
        <begin position="77"/>
        <end position="96"/>
    </location>
</feature>
<organism evidence="2 3">
    <name type="scientific">Paramicrosporidium saccamoebae</name>
    <dbReference type="NCBI Taxonomy" id="1246581"/>
    <lineage>
        <taxon>Eukaryota</taxon>
        <taxon>Fungi</taxon>
        <taxon>Fungi incertae sedis</taxon>
        <taxon>Cryptomycota</taxon>
        <taxon>Cryptomycota incertae sedis</taxon>
        <taxon>Paramicrosporidium</taxon>
    </lineage>
</organism>
<accession>A0A2H9TH04</accession>
<keyword evidence="3" id="KW-1185">Reference proteome</keyword>
<gene>
    <name evidence="2" type="ORF">PSACC_03182</name>
</gene>
<sequence length="470" mass="51299">MHPQDIPANSDKVAEVISTAKELGKSDQNAANASSITMSLNEFLKAARAQSINVEAEFQRKLQRLQLLQAKSHSIENITTSPNGLSKAQSTGAGTEFQTNLQKVQSPQVKGCARGEETRLYNIENAEILAAERAVADDTDDNTVIAARFPCIPLGNYDADQVNSNHNSHTLPTECLPDMIATDNAGTKGDIIGVDPKCIPCVSVVECEINVEDLRPESQPCALAATVDSKNAREDSETPFFTPAVECKVADAVQDAKVESEYQSRPPVKPLGSLVKPPNPPMRPLRYPVMPPYYPMVLPCYPMVLPCYPVIVPCYPVRPLPPPVRPSPPPVRLIVPPEESSPTIETTVTTTRAGAGAEAGAELTTSSDTEKSPRLGARVRFTLPPVTTLDSLIDEWPNFRRVGEQFLEGQNPLKDLNYDERVSRSRYLLLKPLGLWLEHTGKENLQRLAGGWDLQTCLDWAVLAGAPPPR</sequence>
<reference evidence="2 3" key="1">
    <citation type="submission" date="2016-10" db="EMBL/GenBank/DDBJ databases">
        <title>The genome of Paramicrosporidium saccamoebae is the missing link in understanding Cryptomycota and Microsporidia evolution.</title>
        <authorList>
            <person name="Quandt C.A."/>
            <person name="Beaudet D."/>
            <person name="Corsaro D."/>
            <person name="Michel R."/>
            <person name="Corradi N."/>
            <person name="James T."/>
        </authorList>
    </citation>
    <scope>NUCLEOTIDE SEQUENCE [LARGE SCALE GENOMIC DNA]</scope>
    <source>
        <strain evidence="2 3">KSL3</strain>
    </source>
</reference>
<protein>
    <submittedName>
        <fullName evidence="2">Uncharacterized protein</fullName>
    </submittedName>
</protein>
<evidence type="ECO:0000313" key="3">
    <source>
        <dbReference type="Proteomes" id="UP000240830"/>
    </source>
</evidence>